<keyword evidence="2" id="KW-0326">Glycosidase</keyword>
<evidence type="ECO:0000313" key="4">
    <source>
        <dbReference type="EMBL" id="GGJ39379.1"/>
    </source>
</evidence>
<dbReference type="RefSeq" id="WP_189003206.1">
    <property type="nucleotide sequence ID" value="NZ_BMOD01000009.1"/>
</dbReference>
<keyword evidence="5" id="KW-1185">Reference proteome</keyword>
<feature type="domain" description="Glycosyl hydrolase family 13 catalytic" evidence="3">
    <location>
        <begin position="116"/>
        <end position="509"/>
    </location>
</feature>
<dbReference type="PANTHER" id="PTHR10357">
    <property type="entry name" value="ALPHA-AMYLASE FAMILY MEMBER"/>
    <property type="match status" value="1"/>
</dbReference>
<evidence type="ECO:0000256" key="2">
    <source>
        <dbReference type="ARBA" id="ARBA00023295"/>
    </source>
</evidence>
<evidence type="ECO:0000313" key="5">
    <source>
        <dbReference type="Proteomes" id="UP000632222"/>
    </source>
</evidence>
<name>A0ABQ2D2X1_9DEIO</name>
<evidence type="ECO:0000259" key="3">
    <source>
        <dbReference type="SMART" id="SM00642"/>
    </source>
</evidence>
<gene>
    <name evidence="4" type="ORF">GCM10008938_26820</name>
</gene>
<dbReference type="PANTHER" id="PTHR10357:SF210">
    <property type="entry name" value="MALTODEXTRIN GLUCOSIDASE"/>
    <property type="match status" value="1"/>
</dbReference>
<dbReference type="SUPFAM" id="SSF51445">
    <property type="entry name" value="(Trans)glycosidases"/>
    <property type="match status" value="1"/>
</dbReference>
<reference evidence="5" key="1">
    <citation type="journal article" date="2019" name="Int. J. Syst. Evol. Microbiol.">
        <title>The Global Catalogue of Microorganisms (GCM) 10K type strain sequencing project: providing services to taxonomists for standard genome sequencing and annotation.</title>
        <authorList>
            <consortium name="The Broad Institute Genomics Platform"/>
            <consortium name="The Broad Institute Genome Sequencing Center for Infectious Disease"/>
            <person name="Wu L."/>
            <person name="Ma J."/>
        </authorList>
    </citation>
    <scope>NUCLEOTIDE SEQUENCE [LARGE SCALE GENOMIC DNA]</scope>
    <source>
        <strain evidence="5">JCM 14370</strain>
    </source>
</reference>
<organism evidence="4 5">
    <name type="scientific">Deinococcus roseus</name>
    <dbReference type="NCBI Taxonomy" id="392414"/>
    <lineage>
        <taxon>Bacteria</taxon>
        <taxon>Thermotogati</taxon>
        <taxon>Deinococcota</taxon>
        <taxon>Deinococci</taxon>
        <taxon>Deinococcales</taxon>
        <taxon>Deinococcaceae</taxon>
        <taxon>Deinococcus</taxon>
    </lineage>
</organism>
<dbReference type="Gene3D" id="3.20.20.80">
    <property type="entry name" value="Glycosidases"/>
    <property type="match status" value="1"/>
</dbReference>
<dbReference type="Pfam" id="PF00128">
    <property type="entry name" value="Alpha-amylase"/>
    <property type="match status" value="1"/>
</dbReference>
<accession>A0ABQ2D2X1</accession>
<evidence type="ECO:0000256" key="1">
    <source>
        <dbReference type="ARBA" id="ARBA00022801"/>
    </source>
</evidence>
<dbReference type="InterPro" id="IPR017853">
    <property type="entry name" value="GH"/>
</dbReference>
<dbReference type="InterPro" id="IPR006047">
    <property type="entry name" value="GH13_cat_dom"/>
</dbReference>
<dbReference type="NCBIfam" id="NF008051">
    <property type="entry name" value="PRK10785.1"/>
    <property type="match status" value="1"/>
</dbReference>
<dbReference type="Proteomes" id="UP000632222">
    <property type="component" value="Unassembled WGS sequence"/>
</dbReference>
<protein>
    <submittedName>
        <fullName evidence="4">Maltodextrin glucosidase</fullName>
    </submittedName>
</protein>
<proteinExistence type="predicted"/>
<dbReference type="SMART" id="SM00642">
    <property type="entry name" value="Aamy"/>
    <property type="match status" value="1"/>
</dbReference>
<dbReference type="CDD" id="cd11338">
    <property type="entry name" value="AmyAc_CMD"/>
    <property type="match status" value="1"/>
</dbReference>
<sequence length="586" mass="68057">MQLYHDGTPFFLQREGNIARVFLETDRELEQGWAVGYLHGASHYSELKPYGDGRWVAELPFTHHQKFHYRFKVIAAGRVWWLNQAGVSPSAPSVLQDFSFSSQEPPLWVRSRIFYQIFPDRFKMGDPSLRVQKGQYQYTNKDIETREWHELPQKETGYMEFYGGDLEGIRQSIPYFQALGVNALYLNPIFESPSAHKYDTQDYYRIDPHFGSNEGFAALVKELHHSDIRIMLDGVFNHTGDWHRWMNKAGHYQEPGAYQSENFRQYYNYSGENPDDYFSWMGFSTLPKLNYAHQEVRGHIYANPDSVIRYWLKGPYEMDAWRLDVASMIGSEGSDQDNRQILAELWSAARETRSDAYILGEHFGDATLWLQGGVEDATMNYFAFMIPTWSFLASQDHKSHPAWLDAREYAEALTRPLSYLPFNQQLAAFNLLDSHDVKRFATLVPDLQTRKLGVALLFTFIGVPCIYYGDEIGLEGEDDPDNRRPMPWDNKALWDSEIHHWYKALIRLRHQEAALKEGSFSVLHAEGDHLIFERRYGPERIRVVLTRGAPLTHELTGSWIDVLEQQPVQRHVHLSSAGVKILKQVL</sequence>
<dbReference type="EMBL" id="BMOD01000009">
    <property type="protein sequence ID" value="GGJ39379.1"/>
    <property type="molecule type" value="Genomic_DNA"/>
</dbReference>
<keyword evidence="1" id="KW-0378">Hydrolase</keyword>
<comment type="caution">
    <text evidence="4">The sequence shown here is derived from an EMBL/GenBank/DDBJ whole genome shotgun (WGS) entry which is preliminary data.</text>
</comment>